<evidence type="ECO:0000313" key="1">
    <source>
        <dbReference type="EMBL" id="KAK3887945.1"/>
    </source>
</evidence>
<keyword evidence="2" id="KW-1185">Reference proteome</keyword>
<sequence length="86" mass="9855">MTLTRWPHDKDKMLLEGPHLAITVPEQHPPILQHCIPCNMALPTPPLQDMPGHMAIPTPPQQDIDEYYTDELEMNNLPINNLKIQL</sequence>
<accession>A0AAE1G9Y7</accession>
<dbReference type="Proteomes" id="UP001286313">
    <property type="component" value="Unassembled WGS sequence"/>
</dbReference>
<organism evidence="1 2">
    <name type="scientific">Petrolisthes cinctipes</name>
    <name type="common">Flat porcelain crab</name>
    <dbReference type="NCBI Taxonomy" id="88211"/>
    <lineage>
        <taxon>Eukaryota</taxon>
        <taxon>Metazoa</taxon>
        <taxon>Ecdysozoa</taxon>
        <taxon>Arthropoda</taxon>
        <taxon>Crustacea</taxon>
        <taxon>Multicrustacea</taxon>
        <taxon>Malacostraca</taxon>
        <taxon>Eumalacostraca</taxon>
        <taxon>Eucarida</taxon>
        <taxon>Decapoda</taxon>
        <taxon>Pleocyemata</taxon>
        <taxon>Anomura</taxon>
        <taxon>Galatheoidea</taxon>
        <taxon>Porcellanidae</taxon>
        <taxon>Petrolisthes</taxon>
    </lineage>
</organism>
<comment type="caution">
    <text evidence="1">The sequence shown here is derived from an EMBL/GenBank/DDBJ whole genome shotgun (WGS) entry which is preliminary data.</text>
</comment>
<name>A0AAE1G9Y7_PETCI</name>
<proteinExistence type="predicted"/>
<evidence type="ECO:0000313" key="2">
    <source>
        <dbReference type="Proteomes" id="UP001286313"/>
    </source>
</evidence>
<dbReference type="EMBL" id="JAWQEG010000599">
    <property type="protein sequence ID" value="KAK3887945.1"/>
    <property type="molecule type" value="Genomic_DNA"/>
</dbReference>
<dbReference type="AlphaFoldDB" id="A0AAE1G9Y7"/>
<reference evidence="1" key="1">
    <citation type="submission" date="2023-10" db="EMBL/GenBank/DDBJ databases">
        <title>Genome assemblies of two species of porcelain crab, Petrolisthes cinctipes and Petrolisthes manimaculis (Anomura: Porcellanidae).</title>
        <authorList>
            <person name="Angst P."/>
        </authorList>
    </citation>
    <scope>NUCLEOTIDE SEQUENCE</scope>
    <source>
        <strain evidence="1">PB745_01</strain>
        <tissue evidence="1">Gill</tissue>
    </source>
</reference>
<gene>
    <name evidence="1" type="ORF">Pcinc_007967</name>
</gene>
<protein>
    <submittedName>
        <fullName evidence="1">Uncharacterized protein</fullName>
    </submittedName>
</protein>